<dbReference type="InterPro" id="IPR051268">
    <property type="entry name" value="Type-I_R_enzyme_R_subunit"/>
</dbReference>
<dbReference type="CDD" id="cd18800">
    <property type="entry name" value="SF2_C_EcoR124I-like"/>
    <property type="match status" value="1"/>
</dbReference>
<evidence type="ECO:0000313" key="14">
    <source>
        <dbReference type="EMBL" id="NLH35881.1"/>
    </source>
</evidence>
<keyword evidence="6 12" id="KW-0547">Nucleotide-binding</keyword>
<keyword evidence="8" id="KW-0255">Endonuclease</keyword>
<comment type="function">
    <text evidence="12">Subunit R is required for both nuclease and ATPase activities, but not for modification.</text>
</comment>
<evidence type="ECO:0000256" key="7">
    <source>
        <dbReference type="ARBA" id="ARBA00022747"/>
    </source>
</evidence>
<dbReference type="SUPFAM" id="SSF116734">
    <property type="entry name" value="DNA methylase specificity domain"/>
    <property type="match status" value="1"/>
</dbReference>
<accession>A0A847J5L8</accession>
<reference evidence="14 15" key="1">
    <citation type="journal article" date="2020" name="Biotechnol. Biofuels">
        <title>New insights from the biogas microbiome by comprehensive genome-resolved metagenomics of nearly 1600 species originating from multiple anaerobic digesters.</title>
        <authorList>
            <person name="Campanaro S."/>
            <person name="Treu L."/>
            <person name="Rodriguez-R L.M."/>
            <person name="Kovalovszki A."/>
            <person name="Ziels R.M."/>
            <person name="Maus I."/>
            <person name="Zhu X."/>
            <person name="Kougias P.G."/>
            <person name="Basile A."/>
            <person name="Luo G."/>
            <person name="Schluter A."/>
            <person name="Konstantinidis K.T."/>
            <person name="Angelidaki I."/>
        </authorList>
    </citation>
    <scope>NUCLEOTIDE SEQUENCE [LARGE SCALE GENOMIC DNA]</scope>
    <source>
        <strain evidence="14">AS27yjCOA_61</strain>
    </source>
</reference>
<dbReference type="Pfam" id="PF04313">
    <property type="entry name" value="HSDR_N"/>
    <property type="match status" value="1"/>
</dbReference>
<dbReference type="EC" id="3.1.21.3" evidence="12"/>
<evidence type="ECO:0000313" key="15">
    <source>
        <dbReference type="Proteomes" id="UP000559962"/>
    </source>
</evidence>
<dbReference type="Pfam" id="PF18766">
    <property type="entry name" value="SWI2_SNF2"/>
    <property type="match status" value="1"/>
</dbReference>
<dbReference type="InterPro" id="IPR027417">
    <property type="entry name" value="P-loop_NTPase"/>
</dbReference>
<evidence type="ECO:0000256" key="8">
    <source>
        <dbReference type="ARBA" id="ARBA00022759"/>
    </source>
</evidence>
<protein>
    <recommendedName>
        <fullName evidence="12">Type I restriction enzyme endonuclease subunit</fullName>
        <shortName evidence="12">R protein</shortName>
        <ecNumber evidence="12">3.1.21.3</ecNumber>
    </recommendedName>
    <alternativeName>
        <fullName evidence="12">Type-1 restriction enzyme R protein</fullName>
    </alternativeName>
</protein>
<keyword evidence="9 12" id="KW-0378">Hydrolase</keyword>
<dbReference type="InterPro" id="IPR044946">
    <property type="entry name" value="Restrct_endonuc_typeI_TRD_sf"/>
</dbReference>
<dbReference type="Gene3D" id="3.90.220.20">
    <property type="entry name" value="DNA methylase specificity domains"/>
    <property type="match status" value="1"/>
</dbReference>
<name>A0A847J5L8_9LACT</name>
<evidence type="ECO:0000256" key="12">
    <source>
        <dbReference type="RuleBase" id="RU364115"/>
    </source>
</evidence>
<gene>
    <name evidence="14" type="ORF">GX453_07700</name>
</gene>
<keyword evidence="5" id="KW-0540">Nuclease</keyword>
<comment type="caution">
    <text evidence="14">The sequence shown here is derived from an EMBL/GenBank/DDBJ whole genome shotgun (WGS) entry which is preliminary data.</text>
</comment>
<dbReference type="GO" id="GO:0005524">
    <property type="term" value="F:ATP binding"/>
    <property type="evidence" value="ECO:0007669"/>
    <property type="project" value="UniProtKB-KW"/>
</dbReference>
<evidence type="ECO:0000256" key="6">
    <source>
        <dbReference type="ARBA" id="ARBA00022741"/>
    </source>
</evidence>
<dbReference type="InterPro" id="IPR007409">
    <property type="entry name" value="Restrct_endonuc_type1_HsdR_N"/>
</dbReference>
<dbReference type="InterPro" id="IPR014001">
    <property type="entry name" value="Helicase_ATP-bd"/>
</dbReference>
<proteinExistence type="inferred from homology"/>
<dbReference type="InterPro" id="IPR055180">
    <property type="entry name" value="HsdR_RecA-like_helicase_dom_2"/>
</dbReference>
<dbReference type="PROSITE" id="PS51192">
    <property type="entry name" value="HELICASE_ATP_BIND_1"/>
    <property type="match status" value="1"/>
</dbReference>
<sequence length="1282" mass="145774">MFPKNGSNIPELRFPGYTDAWVKYELSELAKFSKGRGYSKRDLVKAGYPIILYGRLYTNYETTISTVTDTFVSADLNSIKSEIGDVIVPGSGETAEDISRASTIDISGIILGGDLNIIKPDKQVLDSIFLAITISNGSQQRELTKRAQGKSVVHLHNSDLERILVYLPSKNEQTKIGNFFTKLDKVITVNEHKQNKRFSPAFTRISHIIKNILRKISDMIQNKNLAEEAFQEATVRGLTGKYDNVKSWTAPDFLDGTKHKVTYQTLIDNWRHILNQQNTKELEGHDLTDAEFQQVLSKVNTLENSYQAAKLLASENGVGKIDGIIRDNNLAGVTHDSITLRIFEKAKVNGGDTVYQLAREVWTENDRNRFDILLLINGLPLINIEQKRVDKNADEAFGQFRRYYQDGEYTNNFFAFSQMMVIMTDIDTRYFATPKTLEAFNPAFQFHWADSKNQSINSMTDIVKTLLRIPMAHQMVGDYLIINEDTRDSKNQYHMLMRPYQVEALRAIEYAAAGKDIATHVPHGGFVWHTTGSGKTITSFKAALSLSKTFDKVIFLLDRKDLDTQTSKNFKAYSQYETIEVSDSPHTHDLRESLSTSLKGVVVATTFKLNNVIKELQENGDDKSILKKRMAVIVDEAHRTTMGEMMQTIKSALRNTLFFGFTGTPLFDESNTVGFVNEYSERMKTTEDMFGKELHRYTIDEAIKDKNVLGFHVDYIDTGEIGSYSLLKEKWLAHEKADPLNKRSDDELACYALQLENDRKTDKDGINIGRAELENVLEYHDELHIPQVVKSIIDNWEKHSKGSVNGKKVSHKFNGLLTVARKQRVIVYYDEFKKQLAESSLKLNITATFSTGNENTDLGQKDKDNLATIFQDWHEMGHPLYQVDAAKPDNGESGFFSDITAVFKNGGHANNEKNIDLLIVADRLLTGYDSKLLNTLYVDRYLKLQGLIQAYSRTNRIYGEDKEFGTIVNFQYPAKSRYALERALKLYGSGGKSSHVVVDEYVVVVKQMVPLFEALHETLAQPERWLDIKDLEPNQSDFITAFKKIAKKLNLLQQYYEFDWLGTGEKALAFSEETWLKYFGAYQNLKPKIEGGPEDEIADLVGSTQLIDTQDITFSEIIRLIGKLTTPSGQLDQRDANNAENERLITEAIQKLRTFGDNDNAELLEKFMADVVTVDKLDNHLSVADNYQAFRVKTGQDSLGAYAKTWAIDQKILLKVYQNYHVGDKVINYLDELKSSNDYLKSDWYQNPENAMGGLPALRYKNDLENDLLNYLFVTKSIYGEF</sequence>
<comment type="similarity">
    <text evidence="3">Belongs to the type-I restriction system S methylase family.</text>
</comment>
<dbReference type="InterPro" id="IPR022625">
    <property type="entry name" value="TypeI_RM_Rsu_C"/>
</dbReference>
<keyword evidence="11 12" id="KW-0238">DNA-binding</keyword>
<dbReference type="GO" id="GO:0009307">
    <property type="term" value="P:DNA restriction-modification system"/>
    <property type="evidence" value="ECO:0007669"/>
    <property type="project" value="UniProtKB-KW"/>
</dbReference>
<dbReference type="Pfam" id="PF01420">
    <property type="entry name" value="Methylase_S"/>
    <property type="match status" value="1"/>
</dbReference>
<organism evidence="14 15">
    <name type="scientific">Pseudolactococcus chungangensis</name>
    <dbReference type="NCBI Taxonomy" id="451457"/>
    <lineage>
        <taxon>Bacteria</taxon>
        <taxon>Bacillati</taxon>
        <taxon>Bacillota</taxon>
        <taxon>Bacilli</taxon>
        <taxon>Lactobacillales</taxon>
        <taxon>Streptococcaceae</taxon>
        <taxon>Pseudolactococcus</taxon>
    </lineage>
</organism>
<dbReference type="SUPFAM" id="SSF52540">
    <property type="entry name" value="P-loop containing nucleoside triphosphate hydrolases"/>
    <property type="match status" value="1"/>
</dbReference>
<dbReference type="Gene3D" id="3.40.50.300">
    <property type="entry name" value="P-loop containing nucleotide triphosphate hydrolases"/>
    <property type="match status" value="2"/>
</dbReference>
<keyword evidence="10 12" id="KW-0067">ATP-binding</keyword>
<evidence type="ECO:0000256" key="5">
    <source>
        <dbReference type="ARBA" id="ARBA00022722"/>
    </source>
</evidence>
<dbReference type="CDD" id="cd22332">
    <property type="entry name" value="HsdR_N"/>
    <property type="match status" value="1"/>
</dbReference>
<feature type="domain" description="Helicase ATP-binding" evidence="13">
    <location>
        <begin position="516"/>
        <end position="665"/>
    </location>
</feature>
<dbReference type="GO" id="GO:0009035">
    <property type="term" value="F:type I site-specific deoxyribonuclease activity"/>
    <property type="evidence" value="ECO:0007669"/>
    <property type="project" value="UniProtKB-EC"/>
</dbReference>
<evidence type="ECO:0000256" key="10">
    <source>
        <dbReference type="ARBA" id="ARBA00022840"/>
    </source>
</evidence>
<dbReference type="InterPro" id="IPR004473">
    <property type="entry name" value="Restrct_endonuc_typeI_HsdR"/>
</dbReference>
<dbReference type="InterPro" id="IPR000055">
    <property type="entry name" value="Restrct_endonuc_typeI_TRD"/>
</dbReference>
<dbReference type="EMBL" id="JAAYVO010000106">
    <property type="protein sequence ID" value="NLH35881.1"/>
    <property type="molecule type" value="Genomic_DNA"/>
</dbReference>
<dbReference type="Gene3D" id="3.90.1570.50">
    <property type="match status" value="1"/>
</dbReference>
<dbReference type="Gene3D" id="1.20.58.910">
    <property type="match status" value="1"/>
</dbReference>
<evidence type="ECO:0000256" key="1">
    <source>
        <dbReference type="ARBA" id="ARBA00000851"/>
    </source>
</evidence>
<dbReference type="Proteomes" id="UP000559962">
    <property type="component" value="Unassembled WGS sequence"/>
</dbReference>
<dbReference type="Pfam" id="PF12008">
    <property type="entry name" value="EcoR124_C"/>
    <property type="match status" value="1"/>
</dbReference>
<dbReference type="GO" id="GO:0003677">
    <property type="term" value="F:DNA binding"/>
    <property type="evidence" value="ECO:0007669"/>
    <property type="project" value="UniProtKB-KW"/>
</dbReference>
<dbReference type="SMART" id="SM00487">
    <property type="entry name" value="DEXDc"/>
    <property type="match status" value="1"/>
</dbReference>
<evidence type="ECO:0000256" key="11">
    <source>
        <dbReference type="ARBA" id="ARBA00023125"/>
    </source>
</evidence>
<evidence type="ECO:0000256" key="2">
    <source>
        <dbReference type="ARBA" id="ARBA00008598"/>
    </source>
</evidence>
<comment type="subunit">
    <text evidence="4 12">The type I restriction/modification system is composed of three polypeptides R, M and S.</text>
</comment>
<comment type="catalytic activity">
    <reaction evidence="1 12">
        <text>Endonucleolytic cleavage of DNA to give random double-stranded fragments with terminal 5'-phosphates, ATP is simultaneously hydrolyzed.</text>
        <dbReference type="EC" id="3.1.21.3"/>
    </reaction>
</comment>
<keyword evidence="7 12" id="KW-0680">Restriction system</keyword>
<dbReference type="InterPro" id="IPR040980">
    <property type="entry name" value="SWI2_SNF2"/>
</dbReference>
<evidence type="ECO:0000259" key="13">
    <source>
        <dbReference type="PROSITE" id="PS51192"/>
    </source>
</evidence>
<dbReference type="Pfam" id="PF22679">
    <property type="entry name" value="T1R_D3-like"/>
    <property type="match status" value="1"/>
</dbReference>
<evidence type="ECO:0000256" key="4">
    <source>
        <dbReference type="ARBA" id="ARBA00011296"/>
    </source>
</evidence>
<evidence type="ECO:0000256" key="9">
    <source>
        <dbReference type="ARBA" id="ARBA00022801"/>
    </source>
</evidence>
<dbReference type="NCBIfam" id="TIGR00348">
    <property type="entry name" value="hsdR"/>
    <property type="match status" value="1"/>
</dbReference>
<evidence type="ECO:0000256" key="3">
    <source>
        <dbReference type="ARBA" id="ARBA00010923"/>
    </source>
</evidence>
<dbReference type="PANTHER" id="PTHR30195">
    <property type="entry name" value="TYPE I SITE-SPECIFIC DEOXYRIBONUCLEASE PROTEIN SUBUNIT M AND R"/>
    <property type="match status" value="1"/>
</dbReference>
<comment type="similarity">
    <text evidence="2 12">Belongs to the HsdR family.</text>
</comment>
<dbReference type="PANTHER" id="PTHR30195:SF16">
    <property type="entry name" value="TYPE I RESTRICTION ENZYME ENDONUCLEASE SUBUNIT"/>
    <property type="match status" value="1"/>
</dbReference>